<feature type="compositionally biased region" description="Low complexity" evidence="1">
    <location>
        <begin position="626"/>
        <end position="640"/>
    </location>
</feature>
<feature type="compositionally biased region" description="Basic and acidic residues" evidence="1">
    <location>
        <begin position="723"/>
        <end position="745"/>
    </location>
</feature>
<name>G4TBV7_SERID</name>
<proteinExistence type="predicted"/>
<evidence type="ECO:0000313" key="3">
    <source>
        <dbReference type="Proteomes" id="UP000007148"/>
    </source>
</evidence>
<accession>G4TBV7</accession>
<evidence type="ECO:0000313" key="2">
    <source>
        <dbReference type="EMBL" id="CCA68784.1"/>
    </source>
</evidence>
<dbReference type="STRING" id="1109443.G4TBV7"/>
<dbReference type="OrthoDB" id="3211102at2759"/>
<dbReference type="Proteomes" id="UP000007148">
    <property type="component" value="Unassembled WGS sequence"/>
</dbReference>
<feature type="compositionally biased region" description="Low complexity" evidence="1">
    <location>
        <begin position="589"/>
        <end position="600"/>
    </location>
</feature>
<comment type="caution">
    <text evidence="2">The sequence shown here is derived from an EMBL/GenBank/DDBJ whole genome shotgun (WGS) entry which is preliminary data.</text>
</comment>
<organism evidence="2 3">
    <name type="scientific">Serendipita indica (strain DSM 11827)</name>
    <name type="common">Root endophyte fungus</name>
    <name type="synonym">Piriformospora indica</name>
    <dbReference type="NCBI Taxonomy" id="1109443"/>
    <lineage>
        <taxon>Eukaryota</taxon>
        <taxon>Fungi</taxon>
        <taxon>Dikarya</taxon>
        <taxon>Basidiomycota</taxon>
        <taxon>Agaricomycotina</taxon>
        <taxon>Agaricomycetes</taxon>
        <taxon>Sebacinales</taxon>
        <taxon>Serendipitaceae</taxon>
        <taxon>Serendipita</taxon>
    </lineage>
</organism>
<dbReference type="HOGENOM" id="CLU_319359_0_0_1"/>
<feature type="compositionally biased region" description="Basic and acidic residues" evidence="1">
    <location>
        <begin position="889"/>
        <end position="910"/>
    </location>
</feature>
<dbReference type="EMBL" id="CAFZ01000040">
    <property type="protein sequence ID" value="CCA68784.1"/>
    <property type="molecule type" value="Genomic_DNA"/>
</dbReference>
<feature type="compositionally biased region" description="Low complexity" evidence="1">
    <location>
        <begin position="507"/>
        <end position="517"/>
    </location>
</feature>
<dbReference type="InParanoid" id="G4TBV7"/>
<feature type="compositionally biased region" description="Basic and acidic residues" evidence="1">
    <location>
        <begin position="444"/>
        <end position="459"/>
    </location>
</feature>
<feature type="compositionally biased region" description="Low complexity" evidence="1">
    <location>
        <begin position="461"/>
        <end position="481"/>
    </location>
</feature>
<dbReference type="OMA" id="HEDGHEL"/>
<feature type="region of interest" description="Disordered" evidence="1">
    <location>
        <begin position="397"/>
        <end position="676"/>
    </location>
</feature>
<feature type="compositionally biased region" description="Low complexity" evidence="1">
    <location>
        <begin position="547"/>
        <end position="566"/>
    </location>
</feature>
<dbReference type="AlphaFoldDB" id="G4TBV7"/>
<protein>
    <submittedName>
        <fullName evidence="2">Related to proteophosphoglycan ppg4-Leishmania infantum</fullName>
    </submittedName>
</protein>
<feature type="compositionally biased region" description="Polar residues" evidence="1">
    <location>
        <begin position="567"/>
        <end position="584"/>
    </location>
</feature>
<sequence length="910" mass="96430">MNSNFPGHYPSSPSACAASTVLIHLSEAAFSEKGAEGVDARLLKTLFTTPNSPMSTASRSSRASLQTECSIVVEELPDSPQLTHPILEFSPHPRYNYNDGTLFITVDMYIFRVHSYLFLPDDGNYIAGRLREGFGTFLSPAQLPEIVKIGSFETLLDLLYRHPLDQKPFSTRSLKDACLTAHSLNMGRHCDLIAKFIISNDCPDEPLDEAVPKYALSVKLPTYFPATFKEEQFDKICCSIQQMTHAHFYEIGFFELSKIWKCALTARIGYDGVKVETYDPPHAQRTSYLIKVKNMPAYRAMKRESKMPLPDERPRQSVANLIGKFEQGAKRNSGSAGTKGPGQGPSAQPLKPQYTGASTSGVSVQSAVRSPIIKSSDIPTTSGADVPAWRAAMIQQNAEPPAETKDEPVAQDTQPEAPEKAPEVDQATEPVKEEKQPEVVPPESPKKETRAAKAAEKKATKPAATTSSSAATKSRTVVAASKTTGTTQPPATKAAKSPSVSRPATLSKAASSSASKSTRPSVVPPAASTAGKPQAGSTATNRLSAQTASSKARTAGTSTAGGPSSSVAKSTSAPTTGAARSSSAMAKRTATSGVASTATSPRKPVTKTAPATSSSAPVKKAPVPRATPSTSSQPSSSAAPVKKITLKSSSLTRPAGSKTAPSKPSTSTKVPQTAAPTDATLIPAGVGVAAGVIAGTAAVTSLASDQTSGERAPTEVETGPEEGLSKLEQDVTEPEVEHAQTHPDTEETAEQIMPAEDVDSHEDGHELQEAEAGSHHEDEIHEEYGEHDAEHELDNEAEDAIHDEEHPYDETEAHGEDLSERGDGAEEVQHVEDSESHEENHEVPPDSPVSQQHEDTSQGDELEDAVALLEGGKAPNDLFSPGYTATTEGEVHDPVSPKLAEIKVDNIPDE</sequence>
<feature type="compositionally biased region" description="Low complexity" evidence="1">
    <location>
        <begin position="657"/>
        <end position="671"/>
    </location>
</feature>
<dbReference type="PANTHER" id="PTHR48125:SF10">
    <property type="entry name" value="OS12G0136300 PROTEIN"/>
    <property type="match status" value="1"/>
</dbReference>
<keyword evidence="3" id="KW-1185">Reference proteome</keyword>
<reference evidence="2 3" key="1">
    <citation type="journal article" date="2011" name="PLoS Pathog.">
        <title>Endophytic Life Strategies Decoded by Genome and Transcriptome Analyses of the Mutualistic Root Symbiont Piriformospora indica.</title>
        <authorList>
            <person name="Zuccaro A."/>
            <person name="Lahrmann U."/>
            <person name="Guldener U."/>
            <person name="Langen G."/>
            <person name="Pfiffi S."/>
            <person name="Biedenkopf D."/>
            <person name="Wong P."/>
            <person name="Samans B."/>
            <person name="Grimm C."/>
            <person name="Basiewicz M."/>
            <person name="Murat C."/>
            <person name="Martin F."/>
            <person name="Kogel K.H."/>
        </authorList>
    </citation>
    <scope>NUCLEOTIDE SEQUENCE [LARGE SCALE GENOMIC DNA]</scope>
    <source>
        <strain evidence="2 3">DSM 11827</strain>
    </source>
</reference>
<dbReference type="PANTHER" id="PTHR48125">
    <property type="entry name" value="LP07818P1"/>
    <property type="match status" value="1"/>
</dbReference>
<feature type="region of interest" description="Disordered" evidence="1">
    <location>
        <begin position="327"/>
        <end position="362"/>
    </location>
</feature>
<feature type="compositionally biased region" description="Polar residues" evidence="1">
    <location>
        <begin position="535"/>
        <end position="546"/>
    </location>
</feature>
<feature type="compositionally biased region" description="Basic and acidic residues" evidence="1">
    <location>
        <begin position="761"/>
        <end position="844"/>
    </location>
</feature>
<gene>
    <name evidence="2" type="ORF">PIIN_02646</name>
</gene>
<evidence type="ECO:0000256" key="1">
    <source>
        <dbReference type="SAM" id="MobiDB-lite"/>
    </source>
</evidence>
<feature type="region of interest" description="Disordered" evidence="1">
    <location>
        <begin position="700"/>
        <end position="910"/>
    </location>
</feature>